<feature type="transmembrane region" description="Helical" evidence="3">
    <location>
        <begin position="134"/>
        <end position="156"/>
    </location>
</feature>
<organism evidence="4 5">
    <name type="scientific">Actinidia rufa</name>
    <dbReference type="NCBI Taxonomy" id="165716"/>
    <lineage>
        <taxon>Eukaryota</taxon>
        <taxon>Viridiplantae</taxon>
        <taxon>Streptophyta</taxon>
        <taxon>Embryophyta</taxon>
        <taxon>Tracheophyta</taxon>
        <taxon>Spermatophyta</taxon>
        <taxon>Magnoliopsida</taxon>
        <taxon>eudicotyledons</taxon>
        <taxon>Gunneridae</taxon>
        <taxon>Pentapetalae</taxon>
        <taxon>asterids</taxon>
        <taxon>Ericales</taxon>
        <taxon>Actinidiaceae</taxon>
        <taxon>Actinidia</taxon>
    </lineage>
</organism>
<evidence type="ECO:0000256" key="3">
    <source>
        <dbReference type="SAM" id="Phobius"/>
    </source>
</evidence>
<keyword evidence="3" id="KW-0472">Membrane</keyword>
<accession>A0A7J0ED00</accession>
<sequence length="586" mass="63717">MCQHPASPLSCQCKNTDQRSYLLSINPDMYAALIDKNPTLSPAHEPSIPTHLSLAINEAKSISKIALPMILTGLLLYSRSMISMVFLGRLGELALAGGSLSVGFANITGYSLGNCPQTTGCGVLRGTARPKVGANINLGCFYLVGMPVAVGLGFYAGLDFEGLWTGLLAAQSSCVVTMMVVLGRTDWEFQARRAKELTRGDRVDESEKIEGEEPNKDEKKGNSYCPFVYKVGDFAGWTNTGHADYNSCAISKTFHIEHGELNQAQLLIPDNVLIERSGSNEGRQLSGRRGQLHTVSINSIWTMLAVDVLMKREKLKFTVGDLLHDAGKGVAGVVGDKKRTPRSKKGKKVNQIEDQVPAIPYLAQILVTEPILVLSSTSKAAGDLGSEEEVDMVPKLRNLGKKKVAEASPAQPAPTPVLSLQSPPKVQQDILHPSHVLELWAPKFATVELGKQVTNVDTSRDHETCSALGNAMMLHQDVAGPHCEGIRGSLQRVVANSDHMKKYSNDLKKANHKIPAFKGELKQARLDLAMAELIAIHARNEVEAALAQMNQVLQELAELKKFAFGEVFERYSTTATTMLGTPMRNR</sequence>
<dbReference type="PANTHER" id="PTHR11206">
    <property type="entry name" value="MULTIDRUG RESISTANCE PROTEIN"/>
    <property type="match status" value="1"/>
</dbReference>
<dbReference type="EMBL" id="BJWL01000003">
    <property type="protein sequence ID" value="GFY84260.1"/>
    <property type="molecule type" value="Genomic_DNA"/>
</dbReference>
<feature type="region of interest" description="Disordered" evidence="2">
    <location>
        <begin position="200"/>
        <end position="219"/>
    </location>
</feature>
<evidence type="ECO:0000256" key="2">
    <source>
        <dbReference type="SAM" id="MobiDB-lite"/>
    </source>
</evidence>
<keyword evidence="3" id="KW-0812">Transmembrane</keyword>
<feature type="transmembrane region" description="Helical" evidence="3">
    <location>
        <begin position="65"/>
        <end position="87"/>
    </location>
</feature>
<feature type="coiled-coil region" evidence="1">
    <location>
        <begin position="535"/>
        <end position="562"/>
    </location>
</feature>
<evidence type="ECO:0000313" key="4">
    <source>
        <dbReference type="EMBL" id="GFY84260.1"/>
    </source>
</evidence>
<comment type="caution">
    <text evidence="4">The sequence shown here is derived from an EMBL/GenBank/DDBJ whole genome shotgun (WGS) entry which is preliminary data.</text>
</comment>
<keyword evidence="5" id="KW-1185">Reference proteome</keyword>
<reference evidence="4 5" key="1">
    <citation type="submission" date="2019-07" db="EMBL/GenBank/DDBJ databases">
        <title>De Novo Assembly of kiwifruit Actinidia rufa.</title>
        <authorList>
            <person name="Sugita-Konishi S."/>
            <person name="Sato K."/>
            <person name="Mori E."/>
            <person name="Abe Y."/>
            <person name="Kisaki G."/>
            <person name="Hamano K."/>
            <person name="Suezawa K."/>
            <person name="Otani M."/>
            <person name="Fukuda T."/>
            <person name="Manabe T."/>
            <person name="Gomi K."/>
            <person name="Tabuchi M."/>
            <person name="Akimitsu K."/>
            <person name="Kataoka I."/>
        </authorList>
    </citation>
    <scope>NUCLEOTIDE SEQUENCE [LARGE SCALE GENOMIC DNA]</scope>
    <source>
        <strain evidence="5">cv. Fuchu</strain>
    </source>
</reference>
<gene>
    <name evidence="4" type="ORF">Acr_03g0010340</name>
</gene>
<keyword evidence="1" id="KW-0175">Coiled coil</keyword>
<dbReference type="Proteomes" id="UP000585474">
    <property type="component" value="Unassembled WGS sequence"/>
</dbReference>
<evidence type="ECO:0000256" key="1">
    <source>
        <dbReference type="SAM" id="Coils"/>
    </source>
</evidence>
<protein>
    <submittedName>
        <fullName evidence="4">MATE efflux family protein</fullName>
    </submittedName>
</protein>
<dbReference type="AlphaFoldDB" id="A0A7J0ED00"/>
<dbReference type="OrthoDB" id="2126698at2759"/>
<keyword evidence="3" id="KW-1133">Transmembrane helix</keyword>
<feature type="transmembrane region" description="Helical" evidence="3">
    <location>
        <begin position="93"/>
        <end position="113"/>
    </location>
</feature>
<evidence type="ECO:0000313" key="5">
    <source>
        <dbReference type="Proteomes" id="UP000585474"/>
    </source>
</evidence>
<name>A0A7J0ED00_9ERIC</name>
<proteinExistence type="predicted"/>